<dbReference type="GO" id="GO:0035556">
    <property type="term" value="P:intracellular signal transduction"/>
    <property type="evidence" value="ECO:0007669"/>
    <property type="project" value="InterPro"/>
</dbReference>
<gene>
    <name evidence="4" type="ORF">H6G03_16075</name>
</gene>
<keyword evidence="2" id="KW-0812">Transmembrane</keyword>
<evidence type="ECO:0000256" key="1">
    <source>
        <dbReference type="ARBA" id="ARBA00005381"/>
    </source>
</evidence>
<dbReference type="PANTHER" id="PTHR43081:SF1">
    <property type="entry name" value="ADENYLATE CYCLASE, TERMINAL-DIFFERENTIATION SPECIFIC"/>
    <property type="match status" value="1"/>
</dbReference>
<dbReference type="Pfam" id="PF05226">
    <property type="entry name" value="CHASE2"/>
    <property type="match status" value="1"/>
</dbReference>
<protein>
    <submittedName>
        <fullName evidence="4">Adenylate/guanylate cyclase domain-containing protein</fullName>
    </submittedName>
</protein>
<dbReference type="Proteomes" id="UP000641646">
    <property type="component" value="Unassembled WGS sequence"/>
</dbReference>
<reference evidence="4" key="2">
    <citation type="submission" date="2020-08" db="EMBL/GenBank/DDBJ databases">
        <authorList>
            <person name="Chen M."/>
            <person name="Teng W."/>
            <person name="Zhao L."/>
            <person name="Hu C."/>
            <person name="Zhou Y."/>
            <person name="Han B."/>
            <person name="Song L."/>
            <person name="Shu W."/>
        </authorList>
    </citation>
    <scope>NUCLEOTIDE SEQUENCE</scope>
    <source>
        <strain evidence="4">FACHB-1375</strain>
    </source>
</reference>
<evidence type="ECO:0000313" key="5">
    <source>
        <dbReference type="Proteomes" id="UP000641646"/>
    </source>
</evidence>
<keyword evidence="2" id="KW-0472">Membrane</keyword>
<feature type="transmembrane region" description="Helical" evidence="2">
    <location>
        <begin position="12"/>
        <end position="32"/>
    </location>
</feature>
<keyword evidence="2" id="KW-1133">Transmembrane helix</keyword>
<dbReference type="InterPro" id="IPR007890">
    <property type="entry name" value="CHASE2"/>
</dbReference>
<dbReference type="SMART" id="SM00044">
    <property type="entry name" value="CYCc"/>
    <property type="match status" value="1"/>
</dbReference>
<dbReference type="RefSeq" id="WP_190465476.1">
    <property type="nucleotide sequence ID" value="NZ_JACJPW010000039.1"/>
</dbReference>
<dbReference type="CDD" id="cd07302">
    <property type="entry name" value="CHD"/>
    <property type="match status" value="1"/>
</dbReference>
<evidence type="ECO:0000259" key="3">
    <source>
        <dbReference type="PROSITE" id="PS50125"/>
    </source>
</evidence>
<dbReference type="Pfam" id="PF00211">
    <property type="entry name" value="Guanylate_cyc"/>
    <property type="match status" value="1"/>
</dbReference>
<feature type="transmembrane region" description="Helical" evidence="2">
    <location>
        <begin position="361"/>
        <end position="384"/>
    </location>
</feature>
<comment type="caution">
    <text evidence="4">The sequence shown here is derived from an EMBL/GenBank/DDBJ whole genome shotgun (WGS) entry which is preliminary data.</text>
</comment>
<accession>A0A926VF43</accession>
<dbReference type="InterPro" id="IPR001054">
    <property type="entry name" value="A/G_cyclase"/>
</dbReference>
<evidence type="ECO:0000256" key="2">
    <source>
        <dbReference type="SAM" id="Phobius"/>
    </source>
</evidence>
<proteinExistence type="inferred from homology"/>
<dbReference type="GO" id="GO:0006171">
    <property type="term" value="P:cAMP biosynthetic process"/>
    <property type="evidence" value="ECO:0007669"/>
    <property type="project" value="TreeGrafter"/>
</dbReference>
<name>A0A926VF43_9CYAN</name>
<dbReference type="SUPFAM" id="SSF55073">
    <property type="entry name" value="Nucleotide cyclase"/>
    <property type="match status" value="1"/>
</dbReference>
<sequence length="642" mass="71623">MWKNCQQVFSEWRGVLITSPSVAIFLIVLRWGGFLQLLELTAYDRFFRWRPPEPTDSRIALVEINESDIRKAGQWPISDRVLAELLNKIKQQKPRAIGLDIYRDLRVEPGHEELVKVFKTTPNLIGIQKVVKDAYGESLAPPPILDKLGQVGASNMLLDEDGKVRRALLSVKPKHSKTIYSFSAQLALIYLKAEGIKLQVIDANKAKIDLGKAVFVPLRGNEGGYVGADTGGYQILFNYRSHHCRLSLQKQCHVFPTVSMTEVLEDRIPPDFMRSRIVLIGASAESLKDRFFSPYSNSYLTARTGVEIHADLVSQIISAAIDGRPLIQVWEDSVEAMWIVFWSFVGATLGWVFLRIRWKVASIFLAGSILTASCYVAFLGGWWIPVIPPLLALFGSGVTIAVYIAYLERQDRQAIMNLLGQHVTPKIAQAVWRDRHQLLKEGQLMGQKMTATVLFTDLKGFTGISERTDPETLMSWLNEYMSAMSQIILDRDGVIDKFIGDAIMAVFGVPIPSTTPEAIAKEAISAVSCALDMATKVRSLNQQWQAQKRPTVSMRVGIATGTVVAGSLGSYKRLNYTTIGDSVNVAARLESYDKSIDGGICRILIDEETYGYIQGIFPTQFIGSVQLKGREQPVKIYQVLSE</sequence>
<feature type="transmembrane region" description="Helical" evidence="2">
    <location>
        <begin position="336"/>
        <end position="354"/>
    </location>
</feature>
<dbReference type="EMBL" id="JACJPW010000039">
    <property type="protein sequence ID" value="MBD2182597.1"/>
    <property type="molecule type" value="Genomic_DNA"/>
</dbReference>
<reference evidence="4" key="1">
    <citation type="journal article" date="2015" name="ISME J.">
        <title>Draft Genome Sequence of Streptomyces incarnatus NRRL8089, which Produces the Nucleoside Antibiotic Sinefungin.</title>
        <authorList>
            <person name="Oshima K."/>
            <person name="Hattori M."/>
            <person name="Shimizu H."/>
            <person name="Fukuda K."/>
            <person name="Nemoto M."/>
            <person name="Inagaki K."/>
            <person name="Tamura T."/>
        </authorList>
    </citation>
    <scope>NUCLEOTIDE SEQUENCE</scope>
    <source>
        <strain evidence="4">FACHB-1375</strain>
    </source>
</reference>
<comment type="similarity">
    <text evidence="1">Belongs to the adenylyl cyclase class-3 family.</text>
</comment>
<dbReference type="GO" id="GO:0004016">
    <property type="term" value="F:adenylate cyclase activity"/>
    <property type="evidence" value="ECO:0007669"/>
    <property type="project" value="UniProtKB-ARBA"/>
</dbReference>
<organism evidence="4 5">
    <name type="scientific">Aerosakkonema funiforme FACHB-1375</name>
    <dbReference type="NCBI Taxonomy" id="2949571"/>
    <lineage>
        <taxon>Bacteria</taxon>
        <taxon>Bacillati</taxon>
        <taxon>Cyanobacteriota</taxon>
        <taxon>Cyanophyceae</taxon>
        <taxon>Oscillatoriophycideae</taxon>
        <taxon>Aerosakkonematales</taxon>
        <taxon>Aerosakkonemataceae</taxon>
        <taxon>Aerosakkonema</taxon>
    </lineage>
</organism>
<keyword evidence="5" id="KW-1185">Reference proteome</keyword>
<dbReference type="AlphaFoldDB" id="A0A926VF43"/>
<dbReference type="Gene3D" id="3.30.70.1230">
    <property type="entry name" value="Nucleotide cyclase"/>
    <property type="match status" value="1"/>
</dbReference>
<feature type="domain" description="Guanylate cyclase" evidence="3">
    <location>
        <begin position="452"/>
        <end position="590"/>
    </location>
</feature>
<feature type="transmembrane region" description="Helical" evidence="2">
    <location>
        <begin position="390"/>
        <end position="407"/>
    </location>
</feature>
<dbReference type="PANTHER" id="PTHR43081">
    <property type="entry name" value="ADENYLATE CYCLASE, TERMINAL-DIFFERENTIATION SPECIFIC-RELATED"/>
    <property type="match status" value="1"/>
</dbReference>
<dbReference type="SMART" id="SM01080">
    <property type="entry name" value="CHASE2"/>
    <property type="match status" value="1"/>
</dbReference>
<evidence type="ECO:0000313" key="4">
    <source>
        <dbReference type="EMBL" id="MBD2182597.1"/>
    </source>
</evidence>
<dbReference type="InterPro" id="IPR050697">
    <property type="entry name" value="Adenylyl/Guanylyl_Cyclase_3/4"/>
</dbReference>
<dbReference type="InterPro" id="IPR029787">
    <property type="entry name" value="Nucleotide_cyclase"/>
</dbReference>
<dbReference type="PROSITE" id="PS50125">
    <property type="entry name" value="GUANYLATE_CYCLASE_2"/>
    <property type="match status" value="1"/>
</dbReference>